<protein>
    <submittedName>
        <fullName evidence="1">Uncharacterized protein</fullName>
    </submittedName>
</protein>
<dbReference type="EMBL" id="KQ461108">
    <property type="protein sequence ID" value="KPJ08974.1"/>
    <property type="molecule type" value="Genomic_DNA"/>
</dbReference>
<proteinExistence type="predicted"/>
<name>A0A194QUH2_PAPMA</name>
<dbReference type="Proteomes" id="UP000053240">
    <property type="component" value="Unassembled WGS sequence"/>
</dbReference>
<dbReference type="AlphaFoldDB" id="A0A194QUH2"/>
<organism evidence="1 2">
    <name type="scientific">Papilio machaon</name>
    <name type="common">Old World swallowtail butterfly</name>
    <dbReference type="NCBI Taxonomy" id="76193"/>
    <lineage>
        <taxon>Eukaryota</taxon>
        <taxon>Metazoa</taxon>
        <taxon>Ecdysozoa</taxon>
        <taxon>Arthropoda</taxon>
        <taxon>Hexapoda</taxon>
        <taxon>Insecta</taxon>
        <taxon>Pterygota</taxon>
        <taxon>Neoptera</taxon>
        <taxon>Endopterygota</taxon>
        <taxon>Lepidoptera</taxon>
        <taxon>Glossata</taxon>
        <taxon>Ditrysia</taxon>
        <taxon>Papilionoidea</taxon>
        <taxon>Papilionidae</taxon>
        <taxon>Papilioninae</taxon>
        <taxon>Papilio</taxon>
    </lineage>
</organism>
<accession>A0A194QUH2</accession>
<evidence type="ECO:0000313" key="1">
    <source>
        <dbReference type="EMBL" id="KPJ08974.1"/>
    </source>
</evidence>
<gene>
    <name evidence="1" type="ORF">RR48_15115</name>
</gene>
<keyword evidence="2" id="KW-1185">Reference proteome</keyword>
<evidence type="ECO:0000313" key="2">
    <source>
        <dbReference type="Proteomes" id="UP000053240"/>
    </source>
</evidence>
<sequence>MGSDMNQKLKNVVQHLVKFEKAPKEIKGRLITEWFRAGERLFEEFHGLGVGAGWTASRVRSQPEVAEIVAKVTSNQDWLQSFITIYPNLRVDLEGAVPAVDVCRVRSGVEFLLRGFKGISSSFDKVLRDLEELGELEELDAQLRLWLSTGHRPEFFPGDVPANTPDSHWWWS</sequence>
<reference evidence="1 2" key="1">
    <citation type="journal article" date="2015" name="Nat. Commun.">
        <title>Outbred genome sequencing and CRISPR/Cas9 gene editing in butterflies.</title>
        <authorList>
            <person name="Li X."/>
            <person name="Fan D."/>
            <person name="Zhang W."/>
            <person name="Liu G."/>
            <person name="Zhang L."/>
            <person name="Zhao L."/>
            <person name="Fang X."/>
            <person name="Chen L."/>
            <person name="Dong Y."/>
            <person name="Chen Y."/>
            <person name="Ding Y."/>
            <person name="Zhao R."/>
            <person name="Feng M."/>
            <person name="Zhu Y."/>
            <person name="Feng Y."/>
            <person name="Jiang X."/>
            <person name="Zhu D."/>
            <person name="Xiang H."/>
            <person name="Feng X."/>
            <person name="Li S."/>
            <person name="Wang J."/>
            <person name="Zhang G."/>
            <person name="Kronforst M.R."/>
            <person name="Wang W."/>
        </authorList>
    </citation>
    <scope>NUCLEOTIDE SEQUENCE [LARGE SCALE GENOMIC DNA]</scope>
    <source>
        <strain evidence="1">Ya'a_city_454_Pm</strain>
        <tissue evidence="1">Whole body</tissue>
    </source>
</reference>
<dbReference type="InParanoid" id="A0A194QUH2"/>